<sequence length="127" mass="14035">MFHSSALGGVDGTLIFGEYSKKQIPGRVYHVPLVPSSPPVKHWIVQVESITCEDGTVLLENFSALLDTGSTKSYLPPPFVNRLFSGDWAMPNESGDISCDAMLEMPELKVKLPELHLSWGAMQYIIQ</sequence>
<dbReference type="Proteomes" id="UP000054324">
    <property type="component" value="Unassembled WGS sequence"/>
</dbReference>
<accession>A0A074Z172</accession>
<dbReference type="PROSITE" id="PS51767">
    <property type="entry name" value="PEPTIDASE_A1"/>
    <property type="match status" value="1"/>
</dbReference>
<dbReference type="InterPro" id="IPR001969">
    <property type="entry name" value="Aspartic_peptidase_AS"/>
</dbReference>
<dbReference type="GO" id="GO:0006508">
    <property type="term" value="P:proteolysis"/>
    <property type="evidence" value="ECO:0007669"/>
    <property type="project" value="InterPro"/>
</dbReference>
<dbReference type="GO" id="GO:0004190">
    <property type="term" value="F:aspartic-type endopeptidase activity"/>
    <property type="evidence" value="ECO:0007669"/>
    <property type="project" value="InterPro"/>
</dbReference>
<keyword evidence="3" id="KW-1185">Reference proteome</keyword>
<dbReference type="SUPFAM" id="SSF50630">
    <property type="entry name" value="Acid proteases"/>
    <property type="match status" value="1"/>
</dbReference>
<dbReference type="AlphaFoldDB" id="A0A074Z172"/>
<feature type="domain" description="Peptidase A1" evidence="1">
    <location>
        <begin position="1"/>
        <end position="127"/>
    </location>
</feature>
<evidence type="ECO:0000313" key="2">
    <source>
        <dbReference type="EMBL" id="KER19217.1"/>
    </source>
</evidence>
<dbReference type="Gene3D" id="2.40.70.10">
    <property type="entry name" value="Acid Proteases"/>
    <property type="match status" value="1"/>
</dbReference>
<proteinExistence type="predicted"/>
<dbReference type="KEGG" id="ovi:T265_15614"/>
<dbReference type="InterPro" id="IPR021109">
    <property type="entry name" value="Peptidase_aspartic_dom_sf"/>
</dbReference>
<dbReference type="RefSeq" id="XP_009177034.1">
    <property type="nucleotide sequence ID" value="XM_009178770.1"/>
</dbReference>
<dbReference type="OrthoDB" id="771136at2759"/>
<dbReference type="InterPro" id="IPR033121">
    <property type="entry name" value="PEPTIDASE_A1"/>
</dbReference>
<feature type="non-terminal residue" evidence="2">
    <location>
        <position position="127"/>
    </location>
</feature>
<dbReference type="EMBL" id="KL597286">
    <property type="protein sequence ID" value="KER19217.1"/>
    <property type="molecule type" value="Genomic_DNA"/>
</dbReference>
<protein>
    <recommendedName>
        <fullName evidence="1">Peptidase A1 domain-containing protein</fullName>
    </recommendedName>
</protein>
<dbReference type="Pfam" id="PF00026">
    <property type="entry name" value="Asp"/>
    <property type="match status" value="1"/>
</dbReference>
<name>A0A074Z172_OPIVI</name>
<gene>
    <name evidence="2" type="ORF">T265_15614</name>
</gene>
<dbReference type="CTD" id="20329779"/>
<dbReference type="GeneID" id="20329779"/>
<dbReference type="PROSITE" id="PS00141">
    <property type="entry name" value="ASP_PROTEASE"/>
    <property type="match status" value="1"/>
</dbReference>
<evidence type="ECO:0000259" key="1">
    <source>
        <dbReference type="PROSITE" id="PS51767"/>
    </source>
</evidence>
<evidence type="ECO:0000313" key="3">
    <source>
        <dbReference type="Proteomes" id="UP000054324"/>
    </source>
</evidence>
<reference evidence="2 3" key="1">
    <citation type="submission" date="2013-11" db="EMBL/GenBank/DDBJ databases">
        <title>Opisthorchis viverrini - life in the bile duct.</title>
        <authorList>
            <person name="Young N.D."/>
            <person name="Nagarajan N."/>
            <person name="Lin S.J."/>
            <person name="Korhonen P.K."/>
            <person name="Jex A.R."/>
            <person name="Hall R.S."/>
            <person name="Safavi-Hemami H."/>
            <person name="Kaewkong W."/>
            <person name="Bertrand D."/>
            <person name="Gao S."/>
            <person name="Seet Q."/>
            <person name="Wongkham S."/>
            <person name="Teh B.T."/>
            <person name="Wongkham C."/>
            <person name="Intapan P.M."/>
            <person name="Maleewong W."/>
            <person name="Yang X."/>
            <person name="Hu M."/>
            <person name="Wang Z."/>
            <person name="Hofmann A."/>
            <person name="Sternberg P.W."/>
            <person name="Tan P."/>
            <person name="Wang J."/>
            <person name="Gasser R.B."/>
        </authorList>
    </citation>
    <scope>NUCLEOTIDE SEQUENCE [LARGE SCALE GENOMIC DNA]</scope>
</reference>
<organism evidence="2 3">
    <name type="scientific">Opisthorchis viverrini</name>
    <name type="common">Southeast Asian liver fluke</name>
    <dbReference type="NCBI Taxonomy" id="6198"/>
    <lineage>
        <taxon>Eukaryota</taxon>
        <taxon>Metazoa</taxon>
        <taxon>Spiralia</taxon>
        <taxon>Lophotrochozoa</taxon>
        <taxon>Platyhelminthes</taxon>
        <taxon>Trematoda</taxon>
        <taxon>Digenea</taxon>
        <taxon>Opisthorchiida</taxon>
        <taxon>Opisthorchiata</taxon>
        <taxon>Opisthorchiidae</taxon>
        <taxon>Opisthorchis</taxon>
    </lineage>
</organism>